<proteinExistence type="predicted"/>
<dbReference type="InterPro" id="IPR011711">
    <property type="entry name" value="GntR_C"/>
</dbReference>
<dbReference type="InterPro" id="IPR008920">
    <property type="entry name" value="TF_FadR/GntR_C"/>
</dbReference>
<keyword evidence="6" id="KW-1185">Reference proteome</keyword>
<evidence type="ECO:0000313" key="6">
    <source>
        <dbReference type="Proteomes" id="UP001529245"/>
    </source>
</evidence>
<protein>
    <submittedName>
        <fullName evidence="5">GntR family transcriptional regulator</fullName>
    </submittedName>
</protein>
<accession>A0ABT6XZK8</accession>
<dbReference type="Pfam" id="PF07729">
    <property type="entry name" value="FCD"/>
    <property type="match status" value="1"/>
</dbReference>
<dbReference type="Proteomes" id="UP001529245">
    <property type="component" value="Unassembled WGS sequence"/>
</dbReference>
<evidence type="ECO:0000313" key="5">
    <source>
        <dbReference type="EMBL" id="MDI9260415.1"/>
    </source>
</evidence>
<evidence type="ECO:0000259" key="4">
    <source>
        <dbReference type="PROSITE" id="PS50949"/>
    </source>
</evidence>
<dbReference type="Gene3D" id="1.10.10.10">
    <property type="entry name" value="Winged helix-like DNA-binding domain superfamily/Winged helix DNA-binding domain"/>
    <property type="match status" value="1"/>
</dbReference>
<dbReference type="PANTHER" id="PTHR43537:SF5">
    <property type="entry name" value="UXU OPERON TRANSCRIPTIONAL REGULATOR"/>
    <property type="match status" value="1"/>
</dbReference>
<reference evidence="5 6" key="1">
    <citation type="submission" date="2023-04" db="EMBL/GenBank/DDBJ databases">
        <title>A. sendaiensis sub sp. chiapanensis a novel subspecie with specific adaptation in bacterial cell wall isolated from an active volcano.</title>
        <authorList>
            <person name="Alvarez Gutierrez P.E."/>
            <person name="Ortiz Cortes L.Y."/>
        </authorList>
    </citation>
    <scope>NUCLEOTIDE SEQUENCE [LARGE SCALE GENOMIC DNA]</scope>
    <source>
        <strain evidence="5 6">PA2</strain>
    </source>
</reference>
<organism evidence="5 6">
    <name type="scientific">Alicyclobacillus sendaiensis PA2</name>
    <dbReference type="NCBI Taxonomy" id="3029425"/>
    <lineage>
        <taxon>Bacteria</taxon>
        <taxon>Bacillati</taxon>
        <taxon>Bacillota</taxon>
        <taxon>Bacilli</taxon>
        <taxon>Bacillales</taxon>
        <taxon>Alicyclobacillaceae</taxon>
        <taxon>Alicyclobacillus</taxon>
    </lineage>
</organism>
<dbReference type="PANTHER" id="PTHR43537">
    <property type="entry name" value="TRANSCRIPTIONAL REGULATOR, GNTR FAMILY"/>
    <property type="match status" value="1"/>
</dbReference>
<dbReference type="SMART" id="SM00345">
    <property type="entry name" value="HTH_GNTR"/>
    <property type="match status" value="1"/>
</dbReference>
<evidence type="ECO:0000256" key="3">
    <source>
        <dbReference type="ARBA" id="ARBA00023163"/>
    </source>
</evidence>
<comment type="caution">
    <text evidence="5">The sequence shown here is derived from an EMBL/GenBank/DDBJ whole genome shotgun (WGS) entry which is preliminary data.</text>
</comment>
<dbReference type="Gene3D" id="1.20.120.530">
    <property type="entry name" value="GntR ligand-binding domain-like"/>
    <property type="match status" value="1"/>
</dbReference>
<dbReference type="Pfam" id="PF00392">
    <property type="entry name" value="GntR"/>
    <property type="match status" value="1"/>
</dbReference>
<dbReference type="SUPFAM" id="SSF48008">
    <property type="entry name" value="GntR ligand-binding domain-like"/>
    <property type="match status" value="1"/>
</dbReference>
<gene>
    <name evidence="5" type="ORF">QID03_09445</name>
</gene>
<sequence>MTAIQRSEPLVKQVYKYLYHAILSGEFRPRDKLVETHIAERLQVSRSPVREAMRLLIQRDLLVEEVDGVRVFQPTQRDFVELYEMRLALEPVAAERAAQNADLPSVAELRQNVAETEDALTRGDWDSVVALNKDFHEFIWKISGNRRILKAMQEITDLVQFYWRALLDIPNLDIQIVEDHRQIVECIERRDAAGAHASMKHHVVKDLHVISERVQDARRVFEEETLDEDEV</sequence>
<keyword evidence="2" id="KW-0238">DNA-binding</keyword>
<dbReference type="InterPro" id="IPR036388">
    <property type="entry name" value="WH-like_DNA-bd_sf"/>
</dbReference>
<dbReference type="SUPFAM" id="SSF46785">
    <property type="entry name" value="Winged helix' DNA-binding domain"/>
    <property type="match status" value="1"/>
</dbReference>
<dbReference type="CDD" id="cd07377">
    <property type="entry name" value="WHTH_GntR"/>
    <property type="match status" value="1"/>
</dbReference>
<name>A0ABT6XZK8_ALISE</name>
<dbReference type="RefSeq" id="WP_283203884.1">
    <property type="nucleotide sequence ID" value="NZ_JASGCB010000014.1"/>
</dbReference>
<feature type="domain" description="HTH gntR-type" evidence="4">
    <location>
        <begin position="8"/>
        <end position="74"/>
    </location>
</feature>
<keyword evidence="1" id="KW-0805">Transcription regulation</keyword>
<dbReference type="InterPro" id="IPR036390">
    <property type="entry name" value="WH_DNA-bd_sf"/>
</dbReference>
<keyword evidence="3" id="KW-0804">Transcription</keyword>
<dbReference type="SMART" id="SM00895">
    <property type="entry name" value="FCD"/>
    <property type="match status" value="1"/>
</dbReference>
<dbReference type="EMBL" id="JASGCB010000014">
    <property type="protein sequence ID" value="MDI9260415.1"/>
    <property type="molecule type" value="Genomic_DNA"/>
</dbReference>
<evidence type="ECO:0000256" key="2">
    <source>
        <dbReference type="ARBA" id="ARBA00023125"/>
    </source>
</evidence>
<evidence type="ECO:0000256" key="1">
    <source>
        <dbReference type="ARBA" id="ARBA00023015"/>
    </source>
</evidence>
<dbReference type="InterPro" id="IPR000524">
    <property type="entry name" value="Tscrpt_reg_HTH_GntR"/>
</dbReference>
<dbReference type="PROSITE" id="PS50949">
    <property type="entry name" value="HTH_GNTR"/>
    <property type="match status" value="1"/>
</dbReference>